<evidence type="ECO:0000313" key="2">
    <source>
        <dbReference type="Proteomes" id="UP000306344"/>
    </source>
</evidence>
<protein>
    <submittedName>
        <fullName evidence="1">Uncharacterized protein</fullName>
    </submittedName>
</protein>
<gene>
    <name evidence="1" type="ORF">G292_00074</name>
</gene>
<dbReference type="Proteomes" id="UP000306344">
    <property type="component" value="Segment"/>
</dbReference>
<reference evidence="1 2" key="1">
    <citation type="submission" date="2019-01" db="EMBL/GenBank/DDBJ databases">
        <title>Still something new to discover - new insights into E. coli phage diversity and taxonomy.</title>
        <authorList>
            <person name="Korf I.H.E."/>
            <person name="Adriaennsens E."/>
            <person name="Dreiseikelmann B."/>
            <person name="Kropinski A."/>
            <person name="Nimtz M."/>
            <person name="Meier-Kolthoff J.P."/>
            <person name="Rohde M."/>
            <person name="van Raaij M."/>
            <person name="Wittmann J."/>
        </authorList>
    </citation>
    <scope>NUCLEOTIDE SEQUENCE [LARGE SCALE GENOMIC DNA]</scope>
</reference>
<dbReference type="EMBL" id="MK373798">
    <property type="protein sequence ID" value="QBQ81528.1"/>
    <property type="molecule type" value="Genomic_DNA"/>
</dbReference>
<keyword evidence="2" id="KW-1185">Reference proteome</keyword>
<accession>A0A482N6H8</accession>
<evidence type="ECO:0000313" key="1">
    <source>
        <dbReference type="EMBL" id="QBQ81528.1"/>
    </source>
</evidence>
<sequence length="73" mass="8439">MIKAEYRYKVTHSATKTFKPGDIVRPIKKTMVGWLIGLSYHKSLYFDFADSVTAHCHSAREPEKILVSIERIK</sequence>
<name>A0A482N6H8_9CAUD</name>
<proteinExistence type="predicted"/>
<organism evidence="1 2">
    <name type="scientific">Escherichia phage vB_EcoS_G29-2</name>
    <dbReference type="NCBI Taxonomy" id="2508189"/>
    <lineage>
        <taxon>Viruses</taxon>
        <taxon>Duplodnaviria</taxon>
        <taxon>Heunggongvirae</taxon>
        <taxon>Uroviricota</taxon>
        <taxon>Caudoviricetes</taxon>
        <taxon>Drexlerviridae</taxon>
        <taxon>Tempevirinae</taxon>
        <taxon>Hanrivervirus</taxon>
        <taxon>Hanrivervirus G292</taxon>
    </lineage>
</organism>